<dbReference type="Pfam" id="PF17389">
    <property type="entry name" value="Bac_rhamnosid6H"/>
    <property type="match status" value="1"/>
</dbReference>
<dbReference type="AlphaFoldDB" id="U7PJH9"/>
<keyword evidence="3" id="KW-1185">Reference proteome</keyword>
<dbReference type="Gene3D" id="1.50.10.10">
    <property type="match status" value="1"/>
</dbReference>
<sequence length="128" mass="13942">MRHAERRAAAGHLRRRAPPPPVVSNILQTLWPHLPLAVWDDVAVLTPWDRYRAFGDVAFLSRQYESMVAWVDRGLGDWLDPATPLDKPQDTRSSGALVAGAHLVRVRAPPPSGGAGTTFCPTAASTRA</sequence>
<dbReference type="HOGENOM" id="CLU_1961005_0_0_1"/>
<dbReference type="Proteomes" id="UP000018087">
    <property type="component" value="Unassembled WGS sequence"/>
</dbReference>
<dbReference type="PANTHER" id="PTHR33307:SF6">
    <property type="entry name" value="ALPHA-RHAMNOSIDASE (EUROFUNG)-RELATED"/>
    <property type="match status" value="1"/>
</dbReference>
<protein>
    <recommendedName>
        <fullName evidence="1">Alpha-L-rhamnosidase six-hairpin glycosidase domain-containing protein</fullName>
    </recommendedName>
</protein>
<gene>
    <name evidence="2" type="ORF">HMPREF1624_07777</name>
</gene>
<proteinExistence type="predicted"/>
<dbReference type="GO" id="GO:0005975">
    <property type="term" value="P:carbohydrate metabolic process"/>
    <property type="evidence" value="ECO:0007669"/>
    <property type="project" value="InterPro"/>
</dbReference>
<dbReference type="STRING" id="1391915.U7PJH9"/>
<evidence type="ECO:0000313" key="3">
    <source>
        <dbReference type="Proteomes" id="UP000018087"/>
    </source>
</evidence>
<dbReference type="PANTHER" id="PTHR33307">
    <property type="entry name" value="ALPHA-RHAMNOSIDASE (EUROFUNG)"/>
    <property type="match status" value="1"/>
</dbReference>
<evidence type="ECO:0000313" key="2">
    <source>
        <dbReference type="EMBL" id="ERS95702.1"/>
    </source>
</evidence>
<dbReference type="InterPro" id="IPR035396">
    <property type="entry name" value="Bac_rhamnosid6H"/>
</dbReference>
<feature type="domain" description="Alpha-L-rhamnosidase six-hairpin glycosidase" evidence="1">
    <location>
        <begin position="22"/>
        <end position="106"/>
    </location>
</feature>
<dbReference type="InterPro" id="IPR012341">
    <property type="entry name" value="6hp_glycosidase-like_sf"/>
</dbReference>
<dbReference type="InterPro" id="IPR016007">
    <property type="entry name" value="Alpha_rhamnosid"/>
</dbReference>
<evidence type="ECO:0000259" key="1">
    <source>
        <dbReference type="Pfam" id="PF17389"/>
    </source>
</evidence>
<accession>U7PJH9</accession>
<dbReference type="EMBL" id="KI440852">
    <property type="protein sequence ID" value="ERS95702.1"/>
    <property type="molecule type" value="Genomic_DNA"/>
</dbReference>
<reference evidence="3" key="1">
    <citation type="journal article" date="2014" name="Genome Announc.">
        <title>Genome sequence of the pathogenic fungus Sporothrix schenckii (ATCC 58251).</title>
        <authorList>
            <person name="Cuomo C.A."/>
            <person name="Rodriguez-Del Valle N."/>
            <person name="Perez-Sanchez L."/>
            <person name="Abouelleil A."/>
            <person name="Goldberg J."/>
            <person name="Young S."/>
            <person name="Zeng Q."/>
            <person name="Birren B.W."/>
        </authorList>
    </citation>
    <scope>NUCLEOTIDE SEQUENCE [LARGE SCALE GENOMIC DNA]</scope>
    <source>
        <strain evidence="3">ATCC 58251 / de Perez 2211183</strain>
    </source>
</reference>
<organism evidence="2 3">
    <name type="scientific">Sporothrix schenckii (strain ATCC 58251 / de Perez 2211183)</name>
    <name type="common">Rose-picker's disease fungus</name>
    <dbReference type="NCBI Taxonomy" id="1391915"/>
    <lineage>
        <taxon>Eukaryota</taxon>
        <taxon>Fungi</taxon>
        <taxon>Dikarya</taxon>
        <taxon>Ascomycota</taxon>
        <taxon>Pezizomycotina</taxon>
        <taxon>Sordariomycetes</taxon>
        <taxon>Sordariomycetidae</taxon>
        <taxon>Ophiostomatales</taxon>
        <taxon>Ophiostomataceae</taxon>
        <taxon>Sporothrix</taxon>
    </lineage>
</organism>
<name>U7PJH9_SPOS1</name>